<dbReference type="GO" id="GO:0071456">
    <property type="term" value="P:cellular response to hypoxia"/>
    <property type="evidence" value="ECO:0007669"/>
    <property type="project" value="TreeGrafter"/>
</dbReference>
<evidence type="ECO:0000256" key="1">
    <source>
        <dbReference type="ARBA" id="ARBA00001961"/>
    </source>
</evidence>
<sequence length="202" mass="22798">MPFDSIIDDLVKQGWSLQQNSLPESLIQELITESYRRAAQGLLTPAGVGRAQELTVRDTIRGDSIHWLEHGQATCTDAYLEHMEALRVTLNQAFFLGLEDFECHMALYPPGSFYKTHVDRFRDDDSRTVTAVTYLNSNWTSEDGGLMRLYLSDGAAQDIPPLAGNLAVFMSADRPHEVLPTQRERLALTGWFKRRSCNPLPL</sequence>
<evidence type="ECO:0000256" key="6">
    <source>
        <dbReference type="ARBA" id="ARBA00023004"/>
    </source>
</evidence>
<proteinExistence type="predicted"/>
<dbReference type="InterPro" id="IPR051559">
    <property type="entry name" value="HIF_prolyl_hydroxylases"/>
</dbReference>
<gene>
    <name evidence="8" type="ORF">LX59_01119</name>
</gene>
<reference evidence="8 9" key="1">
    <citation type="submission" date="2019-07" db="EMBL/GenBank/DDBJ databases">
        <title>Genomic Encyclopedia of Type Strains, Phase I: the one thousand microbial genomes (KMG-I) project.</title>
        <authorList>
            <person name="Kyrpides N."/>
        </authorList>
    </citation>
    <scope>NUCLEOTIDE SEQUENCE [LARGE SCALE GENOMIC DNA]</scope>
    <source>
        <strain evidence="8 9">DSM 375</strain>
    </source>
</reference>
<dbReference type="InterPro" id="IPR044862">
    <property type="entry name" value="Pro_4_hyd_alph_FE2OG_OXY"/>
</dbReference>
<dbReference type="InterPro" id="IPR006620">
    <property type="entry name" value="Pro_4_hyd_alph"/>
</dbReference>
<dbReference type="Gene3D" id="2.60.120.620">
    <property type="entry name" value="q2cbj1_9rhob like domain"/>
    <property type="match status" value="1"/>
</dbReference>
<dbReference type="SMART" id="SM00702">
    <property type="entry name" value="P4Hc"/>
    <property type="match status" value="1"/>
</dbReference>
<dbReference type="RefSeq" id="WP_144570850.1">
    <property type="nucleotide sequence ID" value="NZ_VLKG01000003.1"/>
</dbReference>
<keyword evidence="2" id="KW-0479">Metal-binding</keyword>
<evidence type="ECO:0000259" key="7">
    <source>
        <dbReference type="PROSITE" id="PS51471"/>
    </source>
</evidence>
<evidence type="ECO:0000256" key="2">
    <source>
        <dbReference type="ARBA" id="ARBA00022723"/>
    </source>
</evidence>
<dbReference type="GO" id="GO:0031418">
    <property type="term" value="F:L-ascorbic acid binding"/>
    <property type="evidence" value="ECO:0007669"/>
    <property type="project" value="UniProtKB-KW"/>
</dbReference>
<evidence type="ECO:0000256" key="3">
    <source>
        <dbReference type="ARBA" id="ARBA00022896"/>
    </source>
</evidence>
<dbReference type="PANTHER" id="PTHR12907">
    <property type="entry name" value="EGL NINE HOMOLOG-RELATED"/>
    <property type="match status" value="1"/>
</dbReference>
<dbReference type="Proteomes" id="UP000319627">
    <property type="component" value="Unassembled WGS sequence"/>
</dbReference>
<dbReference type="PROSITE" id="PS51471">
    <property type="entry name" value="FE2OG_OXY"/>
    <property type="match status" value="1"/>
</dbReference>
<keyword evidence="5" id="KW-0560">Oxidoreductase</keyword>
<dbReference type="GO" id="GO:0008198">
    <property type="term" value="F:ferrous iron binding"/>
    <property type="evidence" value="ECO:0007669"/>
    <property type="project" value="TreeGrafter"/>
</dbReference>
<dbReference type="GO" id="GO:0031543">
    <property type="term" value="F:peptidyl-proline dioxygenase activity"/>
    <property type="evidence" value="ECO:0007669"/>
    <property type="project" value="TreeGrafter"/>
</dbReference>
<keyword evidence="6" id="KW-0408">Iron</keyword>
<protein>
    <submittedName>
        <fullName evidence="8">SM-20-related protein</fullName>
    </submittedName>
</protein>
<dbReference type="EMBL" id="VLKG01000003">
    <property type="protein sequence ID" value="TWH76198.1"/>
    <property type="molecule type" value="Genomic_DNA"/>
</dbReference>
<accession>A0A562IZ45</accession>
<keyword evidence="3" id="KW-0847">Vitamin C</keyword>
<dbReference type="Pfam" id="PF13640">
    <property type="entry name" value="2OG-FeII_Oxy_3"/>
    <property type="match status" value="1"/>
</dbReference>
<feature type="domain" description="Fe2OG dioxygenase" evidence="7">
    <location>
        <begin position="89"/>
        <end position="194"/>
    </location>
</feature>
<keyword evidence="4" id="KW-0223">Dioxygenase</keyword>
<dbReference type="PANTHER" id="PTHR12907:SF26">
    <property type="entry name" value="HIF PROLYL HYDROXYLASE, ISOFORM C"/>
    <property type="match status" value="1"/>
</dbReference>
<organism evidence="8 9">
    <name type="scientific">Azomonas agilis</name>
    <dbReference type="NCBI Taxonomy" id="116849"/>
    <lineage>
        <taxon>Bacteria</taxon>
        <taxon>Pseudomonadati</taxon>
        <taxon>Pseudomonadota</taxon>
        <taxon>Gammaproteobacteria</taxon>
        <taxon>Pseudomonadales</taxon>
        <taxon>Pseudomonadaceae</taxon>
        <taxon>Azomonas</taxon>
    </lineage>
</organism>
<comment type="caution">
    <text evidence="8">The sequence shown here is derived from an EMBL/GenBank/DDBJ whole genome shotgun (WGS) entry which is preliminary data.</text>
</comment>
<evidence type="ECO:0000313" key="9">
    <source>
        <dbReference type="Proteomes" id="UP000319627"/>
    </source>
</evidence>
<evidence type="ECO:0000313" key="8">
    <source>
        <dbReference type="EMBL" id="TWH76198.1"/>
    </source>
</evidence>
<name>A0A562IZ45_9GAMM</name>
<keyword evidence="9" id="KW-1185">Reference proteome</keyword>
<evidence type="ECO:0000256" key="5">
    <source>
        <dbReference type="ARBA" id="ARBA00023002"/>
    </source>
</evidence>
<dbReference type="InterPro" id="IPR005123">
    <property type="entry name" value="Oxoglu/Fe-dep_dioxygenase_dom"/>
</dbReference>
<comment type="cofactor">
    <cofactor evidence="1">
        <name>L-ascorbate</name>
        <dbReference type="ChEBI" id="CHEBI:38290"/>
    </cofactor>
</comment>
<evidence type="ECO:0000256" key="4">
    <source>
        <dbReference type="ARBA" id="ARBA00022964"/>
    </source>
</evidence>
<dbReference type="OrthoDB" id="9783171at2"/>
<dbReference type="AlphaFoldDB" id="A0A562IZ45"/>